<protein>
    <recommendedName>
        <fullName evidence="3">Encoded protein</fullName>
    </recommendedName>
</protein>
<organism evidence="1 2">
    <name type="scientific">Dunaliella salina</name>
    <name type="common">Green alga</name>
    <name type="synonym">Protococcus salinus</name>
    <dbReference type="NCBI Taxonomy" id="3046"/>
    <lineage>
        <taxon>Eukaryota</taxon>
        <taxon>Viridiplantae</taxon>
        <taxon>Chlorophyta</taxon>
        <taxon>core chlorophytes</taxon>
        <taxon>Chlorophyceae</taxon>
        <taxon>CS clade</taxon>
        <taxon>Chlamydomonadales</taxon>
        <taxon>Dunaliellaceae</taxon>
        <taxon>Dunaliella</taxon>
    </lineage>
</organism>
<dbReference type="Proteomes" id="UP000815325">
    <property type="component" value="Unassembled WGS sequence"/>
</dbReference>
<proteinExistence type="predicted"/>
<accession>A0ABQ7GJN2</accession>
<comment type="caution">
    <text evidence="1">The sequence shown here is derived from an EMBL/GenBank/DDBJ whole genome shotgun (WGS) entry which is preliminary data.</text>
</comment>
<gene>
    <name evidence="1" type="ORF">DUNSADRAFT_8399</name>
</gene>
<name>A0ABQ7GJN2_DUNSA</name>
<evidence type="ECO:0008006" key="3">
    <source>
        <dbReference type="Google" id="ProtNLM"/>
    </source>
</evidence>
<dbReference type="EMBL" id="MU069737">
    <property type="protein sequence ID" value="KAF5834815.1"/>
    <property type="molecule type" value="Genomic_DNA"/>
</dbReference>
<keyword evidence="2" id="KW-1185">Reference proteome</keyword>
<evidence type="ECO:0000313" key="2">
    <source>
        <dbReference type="Proteomes" id="UP000815325"/>
    </source>
</evidence>
<sequence>MARSMQGKARNTKDEACTVLKFSRGARMRHASDRHNPMSPISHYLGMLPSISVGLGTKDPCLQPTHLLASLHGNWSPLWLEMWAAV</sequence>
<reference evidence="1" key="1">
    <citation type="submission" date="2017-08" db="EMBL/GenBank/DDBJ databases">
        <authorList>
            <person name="Polle J.E."/>
            <person name="Barry K."/>
            <person name="Cushman J."/>
            <person name="Schmutz J."/>
            <person name="Tran D."/>
            <person name="Hathwaick L.T."/>
            <person name="Yim W.C."/>
            <person name="Jenkins J."/>
            <person name="Mckie-Krisberg Z.M."/>
            <person name="Prochnik S."/>
            <person name="Lindquist E."/>
            <person name="Dockter R.B."/>
            <person name="Adam C."/>
            <person name="Molina H."/>
            <person name="Bunkerborg J."/>
            <person name="Jin E."/>
            <person name="Buchheim M."/>
            <person name="Magnuson J."/>
        </authorList>
    </citation>
    <scope>NUCLEOTIDE SEQUENCE</scope>
    <source>
        <strain evidence="1">CCAP 19/18</strain>
    </source>
</reference>
<evidence type="ECO:0000313" key="1">
    <source>
        <dbReference type="EMBL" id="KAF5834815.1"/>
    </source>
</evidence>